<dbReference type="FunFam" id="3.40.605.10:FF:000007">
    <property type="entry name" value="NAD/NADP-dependent betaine aldehyde dehydrogenase"/>
    <property type="match status" value="1"/>
</dbReference>
<dbReference type="InterPro" id="IPR016160">
    <property type="entry name" value="Ald_DH_CS_CYS"/>
</dbReference>
<accession>A0A2C9JJL8</accession>
<feature type="domain" description="Aldehyde dehydrogenase" evidence="5">
    <location>
        <begin position="49"/>
        <end position="505"/>
    </location>
</feature>
<dbReference type="VEuPathDB" id="VectorBase:BGLAX_026936"/>
<dbReference type="RefSeq" id="XP_013087702.2">
    <property type="nucleotide sequence ID" value="XM_013232248.2"/>
</dbReference>
<reference evidence="6" key="1">
    <citation type="submission" date="2020-05" db="UniProtKB">
        <authorList>
            <consortium name="EnsemblMetazoa"/>
        </authorList>
    </citation>
    <scope>IDENTIFICATION</scope>
    <source>
        <strain evidence="6">BB02</strain>
    </source>
</reference>
<name>A0A2C9JJL8_BIOGL</name>
<dbReference type="KEGG" id="bgt:106072008"/>
<dbReference type="VEuPathDB" id="VectorBase:BGLB003476"/>
<dbReference type="AlphaFoldDB" id="A0A2C9JJL8"/>
<evidence type="ECO:0000256" key="3">
    <source>
        <dbReference type="PROSITE-ProRule" id="PRU10007"/>
    </source>
</evidence>
<dbReference type="SUPFAM" id="SSF53720">
    <property type="entry name" value="ALDH-like"/>
    <property type="match status" value="1"/>
</dbReference>
<keyword evidence="2 4" id="KW-0560">Oxidoreductase</keyword>
<dbReference type="Pfam" id="PF00171">
    <property type="entry name" value="Aldedh"/>
    <property type="match status" value="1"/>
</dbReference>
<protein>
    <recommendedName>
        <fullName evidence="5">Aldehyde dehydrogenase domain-containing protein</fullName>
    </recommendedName>
</protein>
<evidence type="ECO:0000256" key="4">
    <source>
        <dbReference type="RuleBase" id="RU003345"/>
    </source>
</evidence>
<organism evidence="6 7">
    <name type="scientific">Biomphalaria glabrata</name>
    <name type="common">Bloodfluke planorb</name>
    <name type="synonym">Freshwater snail</name>
    <dbReference type="NCBI Taxonomy" id="6526"/>
    <lineage>
        <taxon>Eukaryota</taxon>
        <taxon>Metazoa</taxon>
        <taxon>Spiralia</taxon>
        <taxon>Lophotrochozoa</taxon>
        <taxon>Mollusca</taxon>
        <taxon>Gastropoda</taxon>
        <taxon>Heterobranchia</taxon>
        <taxon>Euthyneura</taxon>
        <taxon>Panpulmonata</taxon>
        <taxon>Hygrophila</taxon>
        <taxon>Lymnaeoidea</taxon>
        <taxon>Planorbidae</taxon>
        <taxon>Biomphalaria</taxon>
    </lineage>
</organism>
<dbReference type="CDD" id="cd07090">
    <property type="entry name" value="ALDH_F9_TMBADH"/>
    <property type="match status" value="1"/>
</dbReference>
<evidence type="ECO:0000313" key="6">
    <source>
        <dbReference type="EnsemblMetazoa" id="BGLB003476-PB"/>
    </source>
</evidence>
<dbReference type="OrthoDB" id="310895at2759"/>
<dbReference type="RefSeq" id="XP_013087711.2">
    <property type="nucleotide sequence ID" value="XM_013232257.2"/>
</dbReference>
<dbReference type="PROSITE" id="PS00070">
    <property type="entry name" value="ALDEHYDE_DEHYDR_CYS"/>
    <property type="match status" value="1"/>
</dbReference>
<dbReference type="PROSITE" id="PS00687">
    <property type="entry name" value="ALDEHYDE_DEHYDR_GLU"/>
    <property type="match status" value="1"/>
</dbReference>
<dbReference type="Proteomes" id="UP000076420">
    <property type="component" value="Unassembled WGS sequence"/>
</dbReference>
<dbReference type="InterPro" id="IPR029510">
    <property type="entry name" value="Ald_DH_CS_GLU"/>
</dbReference>
<sequence length="516" mass="56136">MMNPLQSYLYIPARNFSRSVTKCGLANSPQVTLPLNFVHGLRRDSHGSSSFPLLVPASGKKLKDIQNSNKQDVDSAVKAARTSFKAWSQWSGFERGQVLRKAANIIKARAEELAYTEVYDTGKPIWEARFDILGCAQTMDYYGGLAAAIAGDFISLCGNSFAYTIREPLGVVAAIGAWNYPFQMAVWKSSPALACGNTCVFKPSQFTPLTAVMLAEIYQEAGLPDGCFNVIQGEAETGQLLISHSDINKVSFTGSVASGSKVMASCAADIKHVTLELGGKSPLIIFADADIDNAVKGAMLANFCNQGQVCSNGTRVFVEESIASEFLSKLIMRVKLMKIGDPNDDDTTVGATINEAHAKRVLAYIELAKKEGAQLAYGGERVQMDNPILAGGYYLRPCILTNCTDEMTVVKEEIFGPVLSMLTFKSEEEVIDRANNTDFGLAGGLFTRDLQRAHRVVSKLEAGSIYVNNYNVYPVGVPFGGYKKSGIGRENGRDTLNYYSQLKSVYFEGSHVDCPY</sequence>
<proteinExistence type="inferred from homology"/>
<dbReference type="InterPro" id="IPR016161">
    <property type="entry name" value="Ald_DH/histidinol_DH"/>
</dbReference>
<dbReference type="STRING" id="6526.A0A2C9JJL8"/>
<evidence type="ECO:0000256" key="2">
    <source>
        <dbReference type="ARBA" id="ARBA00023002"/>
    </source>
</evidence>
<dbReference type="NCBIfam" id="NF009725">
    <property type="entry name" value="PRK13252.1"/>
    <property type="match status" value="1"/>
</dbReference>
<dbReference type="PANTHER" id="PTHR11699">
    <property type="entry name" value="ALDEHYDE DEHYDROGENASE-RELATED"/>
    <property type="match status" value="1"/>
</dbReference>
<evidence type="ECO:0000256" key="1">
    <source>
        <dbReference type="ARBA" id="ARBA00009986"/>
    </source>
</evidence>
<dbReference type="Gene3D" id="3.40.309.10">
    <property type="entry name" value="Aldehyde Dehydrogenase, Chain A, domain 2"/>
    <property type="match status" value="1"/>
</dbReference>
<gene>
    <name evidence="6" type="primary">106072008</name>
</gene>
<comment type="similarity">
    <text evidence="1 4">Belongs to the aldehyde dehydrogenase family.</text>
</comment>
<dbReference type="InterPro" id="IPR016162">
    <property type="entry name" value="Ald_DH_N"/>
</dbReference>
<dbReference type="FunFam" id="3.40.309.10:FF:000012">
    <property type="entry name" value="Betaine aldehyde dehydrogenase"/>
    <property type="match status" value="1"/>
</dbReference>
<dbReference type="InterPro" id="IPR015590">
    <property type="entry name" value="Aldehyde_DH_dom"/>
</dbReference>
<dbReference type="GO" id="GO:0016620">
    <property type="term" value="F:oxidoreductase activity, acting on the aldehyde or oxo group of donors, NAD or NADP as acceptor"/>
    <property type="evidence" value="ECO:0007669"/>
    <property type="project" value="InterPro"/>
</dbReference>
<evidence type="ECO:0000313" key="7">
    <source>
        <dbReference type="Proteomes" id="UP000076420"/>
    </source>
</evidence>
<feature type="active site" evidence="3">
    <location>
        <position position="276"/>
    </location>
</feature>
<dbReference type="EnsemblMetazoa" id="BGLB003476-RB">
    <property type="protein sequence ID" value="BGLB003476-PB"/>
    <property type="gene ID" value="BGLB003476"/>
</dbReference>
<dbReference type="Gene3D" id="3.40.605.10">
    <property type="entry name" value="Aldehyde Dehydrogenase, Chain A, domain 1"/>
    <property type="match status" value="1"/>
</dbReference>
<dbReference type="InterPro" id="IPR016163">
    <property type="entry name" value="Ald_DH_C"/>
</dbReference>
<evidence type="ECO:0000259" key="5">
    <source>
        <dbReference type="Pfam" id="PF00171"/>
    </source>
</evidence>
<dbReference type="EnsemblMetazoa" id="BGLB003476-RC">
    <property type="protein sequence ID" value="BGLB003476-PC"/>
    <property type="gene ID" value="BGLB003476"/>
</dbReference>